<reference evidence="3" key="2">
    <citation type="submission" date="2020-08" db="EMBL/GenBank/DDBJ databases">
        <title>Plant Genome Project.</title>
        <authorList>
            <person name="Zhang R.-G."/>
        </authorList>
    </citation>
    <scope>NUCLEOTIDE SEQUENCE</scope>
    <source>
        <strain evidence="3">Huo1</strain>
        <tissue evidence="3">Leaf</tissue>
    </source>
</reference>
<dbReference type="EMBL" id="PNBA02000003">
    <property type="protein sequence ID" value="KAG6430098.1"/>
    <property type="molecule type" value="Genomic_DNA"/>
</dbReference>
<reference evidence="3" key="1">
    <citation type="submission" date="2018-01" db="EMBL/GenBank/DDBJ databases">
        <authorList>
            <person name="Mao J.F."/>
        </authorList>
    </citation>
    <scope>NUCLEOTIDE SEQUENCE</scope>
    <source>
        <strain evidence="3">Huo1</strain>
        <tissue evidence="3">Leaf</tissue>
    </source>
</reference>
<gene>
    <name evidence="3" type="ORF">SASPL_108159</name>
</gene>
<name>A0A8X8YI96_SALSN</name>
<feature type="coiled-coil region" evidence="1">
    <location>
        <begin position="101"/>
        <end position="128"/>
    </location>
</feature>
<evidence type="ECO:0000313" key="3">
    <source>
        <dbReference type="EMBL" id="KAG6430098.1"/>
    </source>
</evidence>
<organism evidence="3">
    <name type="scientific">Salvia splendens</name>
    <name type="common">Scarlet sage</name>
    <dbReference type="NCBI Taxonomy" id="180675"/>
    <lineage>
        <taxon>Eukaryota</taxon>
        <taxon>Viridiplantae</taxon>
        <taxon>Streptophyta</taxon>
        <taxon>Embryophyta</taxon>
        <taxon>Tracheophyta</taxon>
        <taxon>Spermatophyta</taxon>
        <taxon>Magnoliopsida</taxon>
        <taxon>eudicotyledons</taxon>
        <taxon>Gunneridae</taxon>
        <taxon>Pentapetalae</taxon>
        <taxon>asterids</taxon>
        <taxon>lamiids</taxon>
        <taxon>Lamiales</taxon>
        <taxon>Lamiaceae</taxon>
        <taxon>Nepetoideae</taxon>
        <taxon>Mentheae</taxon>
        <taxon>Salviinae</taxon>
        <taxon>Salvia</taxon>
        <taxon>Salvia subgen. Calosphace</taxon>
        <taxon>core Calosphace</taxon>
    </lineage>
</organism>
<dbReference type="GO" id="GO:0003700">
    <property type="term" value="F:DNA-binding transcription factor activity"/>
    <property type="evidence" value="ECO:0007669"/>
    <property type="project" value="InterPro"/>
</dbReference>
<evidence type="ECO:0000313" key="4">
    <source>
        <dbReference type="Proteomes" id="UP000298416"/>
    </source>
</evidence>
<accession>A0A8X8YI96</accession>
<feature type="domain" description="K-box" evidence="2">
    <location>
        <begin position="31"/>
        <end position="121"/>
    </location>
</feature>
<dbReference type="InterPro" id="IPR002487">
    <property type="entry name" value="TF_Kbox"/>
</dbReference>
<dbReference type="Pfam" id="PF01486">
    <property type="entry name" value="K-box"/>
    <property type="match status" value="1"/>
</dbReference>
<dbReference type="PROSITE" id="PS51297">
    <property type="entry name" value="K_BOX"/>
    <property type="match status" value="1"/>
</dbReference>
<evidence type="ECO:0000256" key="1">
    <source>
        <dbReference type="SAM" id="Coils"/>
    </source>
</evidence>
<dbReference type="AlphaFoldDB" id="A0A8X8YI96"/>
<keyword evidence="4" id="KW-1185">Reference proteome</keyword>
<proteinExistence type="predicted"/>
<evidence type="ECO:0000259" key="2">
    <source>
        <dbReference type="PROSITE" id="PS51297"/>
    </source>
</evidence>
<dbReference type="GO" id="GO:0005634">
    <property type="term" value="C:nucleus"/>
    <property type="evidence" value="ECO:0007669"/>
    <property type="project" value="InterPro"/>
</dbReference>
<comment type="caution">
    <text evidence="3">The sequence shown here is derived from an EMBL/GenBank/DDBJ whole genome shotgun (WGS) entry which is preliminary data.</text>
</comment>
<protein>
    <recommendedName>
        <fullName evidence="2">K-box domain-containing protein</fullName>
    </recommendedName>
</protein>
<keyword evidence="1" id="KW-0175">Coiled coil</keyword>
<sequence>MEQIVARYHQTRGRLQLAAADVQPDNQVILHEQPTVEIEALRHEIEELHLMNRRMMGKELDELTYNELHKLEHQLAEGLLSIKDRKEKLILEQMERSNQQEKKIALQNEALLEKIEELRQQARVSSNIENHLSLSKDCCLSSSSMHEWRSKEVASDTSLRLGISPISAIASEATKMPKLEKSNDVMHLD</sequence>
<dbReference type="Proteomes" id="UP000298416">
    <property type="component" value="Unassembled WGS sequence"/>
</dbReference>